<protein>
    <recommendedName>
        <fullName evidence="4">Protein SCAI</fullName>
    </recommendedName>
</protein>
<evidence type="ECO:0000313" key="2">
    <source>
        <dbReference type="EMBL" id="KAK9841757.1"/>
    </source>
</evidence>
<comment type="caution">
    <text evidence="2">The sequence shown here is derived from an EMBL/GenBank/DDBJ whole genome shotgun (WGS) entry which is preliminary data.</text>
</comment>
<keyword evidence="3" id="KW-1185">Reference proteome</keyword>
<dbReference type="Pfam" id="PF12070">
    <property type="entry name" value="SCAI"/>
    <property type="match status" value="1"/>
</dbReference>
<evidence type="ECO:0000256" key="1">
    <source>
        <dbReference type="SAM" id="MobiDB-lite"/>
    </source>
</evidence>
<dbReference type="EMBL" id="JALJOU010000010">
    <property type="protein sequence ID" value="KAK9841757.1"/>
    <property type="molecule type" value="Genomic_DNA"/>
</dbReference>
<reference evidence="2 3" key="1">
    <citation type="journal article" date="2024" name="Nat. Commun.">
        <title>Phylogenomics reveals the evolutionary origins of lichenization in chlorophyte algae.</title>
        <authorList>
            <person name="Puginier C."/>
            <person name="Libourel C."/>
            <person name="Otte J."/>
            <person name="Skaloud P."/>
            <person name="Haon M."/>
            <person name="Grisel S."/>
            <person name="Petersen M."/>
            <person name="Berrin J.G."/>
            <person name="Delaux P.M."/>
            <person name="Dal Grande F."/>
            <person name="Keller J."/>
        </authorList>
    </citation>
    <scope>NUCLEOTIDE SEQUENCE [LARGE SCALE GENOMIC DNA]</scope>
    <source>
        <strain evidence="2 3">SAG 245.80</strain>
    </source>
</reference>
<gene>
    <name evidence="2" type="ORF">WJX81_001091</name>
</gene>
<proteinExistence type="predicted"/>
<name>A0AAW1S801_9CHLO</name>
<evidence type="ECO:0008006" key="4">
    <source>
        <dbReference type="Google" id="ProtNLM"/>
    </source>
</evidence>
<dbReference type="GO" id="GO:0003714">
    <property type="term" value="F:transcription corepressor activity"/>
    <property type="evidence" value="ECO:0007669"/>
    <property type="project" value="InterPro"/>
</dbReference>
<organism evidence="2 3">
    <name type="scientific">Elliptochloris bilobata</name>
    <dbReference type="NCBI Taxonomy" id="381761"/>
    <lineage>
        <taxon>Eukaryota</taxon>
        <taxon>Viridiplantae</taxon>
        <taxon>Chlorophyta</taxon>
        <taxon>core chlorophytes</taxon>
        <taxon>Trebouxiophyceae</taxon>
        <taxon>Trebouxiophyceae incertae sedis</taxon>
        <taxon>Elliptochloris clade</taxon>
        <taxon>Elliptochloris</taxon>
    </lineage>
</organism>
<dbReference type="GO" id="GO:0006351">
    <property type="term" value="P:DNA-templated transcription"/>
    <property type="evidence" value="ECO:0007669"/>
    <property type="project" value="InterPro"/>
</dbReference>
<sequence>MADEDERRVWREYEDLLERSRLQFAQLRELPVYGRKLWERQYHDAFQLFAALWSYLQGNRAALMEGGLKRWEIGDVASRIAQLYYNFYLRTSGFSYLIEAYQFYDATHSRKYFPQAFDPNEEHVLLKEMRFRVRHIVVCLLLQKRDEARELLVVLAELVELYAANLQAADVREWQLVCEEVGRFIAADEPANRPGTPQRVAAALSLRCTPASPCASIPFTAPFLRLQDAVLACYYLGQVKVAEMPLDTCRMMQALEWEDPAASGAVSPDAGAGEWRHEAGAAAAPESPAKCVLYRPSASHLLAVLATAAEALPPGSALLVYLSASGDPARAAWPREALGNDAADSGVSASTQSHFGEDEGPPGLCLSPPSSSGQGESWLYPEDLLPFTRRPLLLVETVEGVLAGWGERLAAEDWGAGAAWGALFGDALSRRLILRFLLCRAVLALHTSFSRATELQPTCFPSLPEAASTKADHIAEGVQRIASLLGAGRCFFGPGCVRSESFSEREMWEAEPAGSA</sequence>
<dbReference type="PANTHER" id="PTHR21243">
    <property type="entry name" value="PROTEIN SCAI"/>
    <property type="match status" value="1"/>
</dbReference>
<dbReference type="Proteomes" id="UP001445335">
    <property type="component" value="Unassembled WGS sequence"/>
</dbReference>
<dbReference type="InterPro" id="IPR022709">
    <property type="entry name" value="SCAI"/>
</dbReference>
<feature type="compositionally biased region" description="Low complexity" evidence="1">
    <location>
        <begin position="361"/>
        <end position="374"/>
    </location>
</feature>
<dbReference type="AlphaFoldDB" id="A0AAW1S801"/>
<feature type="region of interest" description="Disordered" evidence="1">
    <location>
        <begin position="342"/>
        <end position="374"/>
    </location>
</feature>
<accession>A0AAW1S801</accession>
<evidence type="ECO:0000313" key="3">
    <source>
        <dbReference type="Proteomes" id="UP001445335"/>
    </source>
</evidence>